<evidence type="ECO:0000256" key="4">
    <source>
        <dbReference type="ARBA" id="ARBA00022598"/>
    </source>
</evidence>
<evidence type="ECO:0000313" key="10">
    <source>
        <dbReference type="EMBL" id="HGI88254.1"/>
    </source>
</evidence>
<dbReference type="PANTHER" id="PTHR43202">
    <property type="entry name" value="NICOTINATE-NUCLEOTIDE PYROPHOSPHORYLASE"/>
    <property type="match status" value="1"/>
</dbReference>
<keyword evidence="6 10" id="KW-0808">Transferase</keyword>
<comment type="catalytic activity">
    <reaction evidence="7">
        <text>5-phospho-alpha-D-ribose 1-diphosphate + nicotinate + ATP + H2O = nicotinate beta-D-ribonucleotide + ADP + phosphate + diphosphate</text>
        <dbReference type="Rhea" id="RHEA:36163"/>
        <dbReference type="ChEBI" id="CHEBI:15377"/>
        <dbReference type="ChEBI" id="CHEBI:30616"/>
        <dbReference type="ChEBI" id="CHEBI:32544"/>
        <dbReference type="ChEBI" id="CHEBI:33019"/>
        <dbReference type="ChEBI" id="CHEBI:43474"/>
        <dbReference type="ChEBI" id="CHEBI:57502"/>
        <dbReference type="ChEBI" id="CHEBI:58017"/>
        <dbReference type="ChEBI" id="CHEBI:456216"/>
        <dbReference type="EC" id="6.3.4.21"/>
    </reaction>
</comment>
<evidence type="ECO:0000256" key="3">
    <source>
        <dbReference type="ARBA" id="ARBA00022553"/>
    </source>
</evidence>
<feature type="domain" description="Quinolinate phosphoribosyl transferase N-terminal" evidence="9">
    <location>
        <begin position="23"/>
        <end position="118"/>
    </location>
</feature>
<keyword evidence="4 10" id="KW-0436">Ligase</keyword>
<dbReference type="InterPro" id="IPR013785">
    <property type="entry name" value="Aldolase_TIM"/>
</dbReference>
<dbReference type="InterPro" id="IPR053190">
    <property type="entry name" value="NAPRTase-like"/>
</dbReference>
<dbReference type="InterPro" id="IPR036068">
    <property type="entry name" value="Nicotinate_pribotase-like_C"/>
</dbReference>
<keyword evidence="3" id="KW-0597">Phosphoprotein</keyword>
<dbReference type="InterPro" id="IPR022412">
    <property type="entry name" value="Quinolinate_PRibosylTrfase_N"/>
</dbReference>
<evidence type="ECO:0000256" key="7">
    <source>
        <dbReference type="ARBA" id="ARBA00048668"/>
    </source>
</evidence>
<dbReference type="Gene3D" id="3.90.1170.20">
    <property type="entry name" value="Quinolinate phosphoribosyl transferase, N-terminal domain"/>
    <property type="match status" value="1"/>
</dbReference>
<dbReference type="NCBIfam" id="NF006415">
    <property type="entry name" value="PRK08662.1"/>
    <property type="match status" value="1"/>
</dbReference>
<accession>A0A7C4BCW9</accession>
<dbReference type="Pfam" id="PF01729">
    <property type="entry name" value="QRPTase_C"/>
    <property type="match status" value="1"/>
</dbReference>
<dbReference type="InterPro" id="IPR002638">
    <property type="entry name" value="Quinolinate_PRibosylTrfase_C"/>
</dbReference>
<dbReference type="EC" id="6.3.4.21" evidence="2"/>
<keyword evidence="5" id="KW-0662">Pyridine nucleotide biosynthesis</keyword>
<name>A0A7C4BCW9_9CREN</name>
<evidence type="ECO:0000256" key="2">
    <source>
        <dbReference type="ARBA" id="ARBA00013236"/>
    </source>
</evidence>
<organism evidence="10">
    <name type="scientific">Ignisphaera aggregans</name>
    <dbReference type="NCBI Taxonomy" id="334771"/>
    <lineage>
        <taxon>Archaea</taxon>
        <taxon>Thermoproteota</taxon>
        <taxon>Thermoprotei</taxon>
        <taxon>Desulfurococcales</taxon>
        <taxon>Desulfurococcaceae</taxon>
        <taxon>Ignisphaera</taxon>
    </lineage>
</organism>
<feature type="domain" description="Quinolinate phosphoribosyl transferase C-terminal" evidence="8">
    <location>
        <begin position="120"/>
        <end position="308"/>
    </location>
</feature>
<evidence type="ECO:0000256" key="1">
    <source>
        <dbReference type="ARBA" id="ARBA00004952"/>
    </source>
</evidence>
<evidence type="ECO:0000259" key="8">
    <source>
        <dbReference type="Pfam" id="PF01729"/>
    </source>
</evidence>
<dbReference type="AlphaFoldDB" id="A0A7C4BCW9"/>
<dbReference type="Pfam" id="PF02749">
    <property type="entry name" value="QRPTase_N"/>
    <property type="match status" value="1"/>
</dbReference>
<dbReference type="InterPro" id="IPR007229">
    <property type="entry name" value="Nic_PRibTrfase-Fam"/>
</dbReference>
<protein>
    <recommendedName>
        <fullName evidence="2">nicotinate phosphoribosyltransferase</fullName>
        <ecNumber evidence="2">6.3.4.21</ecNumber>
    </recommendedName>
</protein>
<gene>
    <name evidence="10" type="ORF">ENV14_07720</name>
</gene>
<dbReference type="PANTHER" id="PTHR43202:SF1">
    <property type="entry name" value="NICOTINATE PHOSPHORIBOSYLTRANSFERASE"/>
    <property type="match status" value="1"/>
</dbReference>
<dbReference type="GO" id="GO:0004516">
    <property type="term" value="F:nicotinate phosphoribosyltransferase activity"/>
    <property type="evidence" value="ECO:0007669"/>
    <property type="project" value="UniProtKB-EC"/>
</dbReference>
<dbReference type="GO" id="GO:0009435">
    <property type="term" value="P:NAD+ biosynthetic process"/>
    <property type="evidence" value="ECO:0007669"/>
    <property type="project" value="UniProtKB-UniPathway"/>
</dbReference>
<comment type="pathway">
    <text evidence="1">Cofactor biosynthesis; NAD(+) biosynthesis; nicotinate D-ribonucleotide from nicotinate: step 1/1.</text>
</comment>
<reference evidence="10" key="1">
    <citation type="journal article" date="2020" name="mSystems">
        <title>Genome- and Community-Level Interaction Insights into Carbon Utilization and Element Cycling Functions of Hydrothermarchaeota in Hydrothermal Sediment.</title>
        <authorList>
            <person name="Zhou Z."/>
            <person name="Liu Y."/>
            <person name="Xu W."/>
            <person name="Pan J."/>
            <person name="Luo Z.H."/>
            <person name="Li M."/>
        </authorList>
    </citation>
    <scope>NUCLEOTIDE SEQUENCE [LARGE SCALE GENOMIC DNA]</scope>
    <source>
        <strain evidence="10">SpSt-732</strain>
    </source>
</reference>
<evidence type="ECO:0000256" key="6">
    <source>
        <dbReference type="ARBA" id="ARBA00022679"/>
    </source>
</evidence>
<keyword evidence="10" id="KW-0328">Glycosyltransferase</keyword>
<evidence type="ECO:0000259" key="9">
    <source>
        <dbReference type="Pfam" id="PF02749"/>
    </source>
</evidence>
<dbReference type="GO" id="GO:0004514">
    <property type="term" value="F:nicotinate-nucleotide diphosphorylase (carboxylating) activity"/>
    <property type="evidence" value="ECO:0007669"/>
    <property type="project" value="InterPro"/>
</dbReference>
<dbReference type="SUPFAM" id="SSF54675">
    <property type="entry name" value="Nicotinate/Quinolinate PRTase N-terminal domain-like"/>
    <property type="match status" value="1"/>
</dbReference>
<proteinExistence type="predicted"/>
<dbReference type="EMBL" id="DTFF01000064">
    <property type="protein sequence ID" value="HGI88254.1"/>
    <property type="molecule type" value="Genomic_DNA"/>
</dbReference>
<dbReference type="InterPro" id="IPR037128">
    <property type="entry name" value="Quinolinate_PRibosylTase_N_sf"/>
</dbReference>
<dbReference type="UniPathway" id="UPA00253">
    <property type="reaction ID" value="UER00457"/>
</dbReference>
<dbReference type="SUPFAM" id="SSF51690">
    <property type="entry name" value="Nicotinate/Quinolinate PRTase C-terminal domain-like"/>
    <property type="match status" value="1"/>
</dbReference>
<comment type="caution">
    <text evidence="10">The sequence shown here is derived from an EMBL/GenBank/DDBJ whole genome shotgun (WGS) entry which is preliminary data.</text>
</comment>
<evidence type="ECO:0000256" key="5">
    <source>
        <dbReference type="ARBA" id="ARBA00022642"/>
    </source>
</evidence>
<dbReference type="Gene3D" id="3.20.20.70">
    <property type="entry name" value="Aldolase class I"/>
    <property type="match status" value="1"/>
</dbReference>
<dbReference type="PIRSF" id="PIRSF000484">
    <property type="entry name" value="NAPRT"/>
    <property type="match status" value="1"/>
</dbReference>
<sequence>MEALNPRFYIFSENELRSGNITDIYFIRSRQILERYGLCNKLVRFEIHTYSLPKDYKWAIFTGLEEVLALFRNLPITLYSVPEGTMFTQLQPLAVIEGRICDIIVFETAVLGILRFYSSVSTKAARIKKKAGEKEVLFFGLRAQHPAIAAALDRAAYIGGCDAVSGAFSKEILDIEPRGTIPHALIITFGDPVEAWKAFDSVMPEAIPRIALVDTFYDERFESLLAAKVLGKKLWGVRLDTPRSRRGDMYLIAKEVKWVLKLQGFDNVKIVISGGLDEDDVERLKEVADAFGVGTTIAFPPSIDLSMDIVEVYDEKEGKWIPISKRGKLPGMKQLYRCIPVREDYVDEPNKAITCTDGSLAKPMLAKVMDQGEVLQTIPKPVEIRQYVLEQLRYVDM</sequence>